<accession>A0A0D2BTA8</accession>
<reference evidence="12 13" key="1">
    <citation type="submission" date="2015-01" db="EMBL/GenBank/DDBJ databases">
        <title>The Genome Sequence of Exophiala xenobiotica CBS118157.</title>
        <authorList>
            <consortium name="The Broad Institute Genomics Platform"/>
            <person name="Cuomo C."/>
            <person name="de Hoog S."/>
            <person name="Gorbushina A."/>
            <person name="Stielow B."/>
            <person name="Teixiera M."/>
            <person name="Abouelleil A."/>
            <person name="Chapman S.B."/>
            <person name="Priest M."/>
            <person name="Young S.K."/>
            <person name="Wortman J."/>
            <person name="Nusbaum C."/>
            <person name="Birren B."/>
        </authorList>
    </citation>
    <scope>NUCLEOTIDE SEQUENCE [LARGE SCALE GENOMIC DNA]</scope>
    <source>
        <strain evidence="12 13">CBS 118157</strain>
    </source>
</reference>
<keyword evidence="6 10" id="KW-0408">Iron</keyword>
<evidence type="ECO:0000256" key="5">
    <source>
        <dbReference type="ARBA" id="ARBA00022792"/>
    </source>
</evidence>
<dbReference type="HOGENOM" id="CLU_048602_0_0_1"/>
<dbReference type="GO" id="GO:0046872">
    <property type="term" value="F:metal ion binding"/>
    <property type="evidence" value="ECO:0007669"/>
    <property type="project" value="UniProtKB-KW"/>
</dbReference>
<evidence type="ECO:0000313" key="13">
    <source>
        <dbReference type="Proteomes" id="UP000054342"/>
    </source>
</evidence>
<dbReference type="EC" id="4.4.1.17" evidence="10"/>
<name>A0A0D2BTA8_9EURO</name>
<feature type="region of interest" description="Disordered" evidence="11">
    <location>
        <begin position="1"/>
        <end position="138"/>
    </location>
</feature>
<comment type="similarity">
    <text evidence="2 10">Belongs to the cytochrome c-type heme lyase family.</text>
</comment>
<dbReference type="PROSITE" id="PS00822">
    <property type="entry name" value="CYTO_HEME_LYASE_2"/>
    <property type="match status" value="1"/>
</dbReference>
<protein>
    <recommendedName>
        <fullName evidence="10">Holocytochrome c-type synthase</fullName>
        <ecNumber evidence="10">4.4.1.17</ecNumber>
    </recommendedName>
</protein>
<organism evidence="12 13">
    <name type="scientific">Exophiala xenobiotica</name>
    <dbReference type="NCBI Taxonomy" id="348802"/>
    <lineage>
        <taxon>Eukaryota</taxon>
        <taxon>Fungi</taxon>
        <taxon>Dikarya</taxon>
        <taxon>Ascomycota</taxon>
        <taxon>Pezizomycotina</taxon>
        <taxon>Eurotiomycetes</taxon>
        <taxon>Chaetothyriomycetidae</taxon>
        <taxon>Chaetothyriales</taxon>
        <taxon>Herpotrichiellaceae</taxon>
        <taxon>Exophiala</taxon>
    </lineage>
</organism>
<evidence type="ECO:0000256" key="2">
    <source>
        <dbReference type="ARBA" id="ARBA00007255"/>
    </source>
</evidence>
<evidence type="ECO:0000256" key="7">
    <source>
        <dbReference type="ARBA" id="ARBA00023128"/>
    </source>
</evidence>
<dbReference type="GeneID" id="25326359"/>
<feature type="compositionally biased region" description="Pro residues" evidence="11">
    <location>
        <begin position="39"/>
        <end position="52"/>
    </location>
</feature>
<dbReference type="PROSITE" id="PS00821">
    <property type="entry name" value="CYTO_HEME_LYASE_1"/>
    <property type="match status" value="1"/>
</dbReference>
<comment type="subcellular location">
    <subcellularLocation>
        <location evidence="1 10">Mitochondrion inner membrane</location>
    </subcellularLocation>
</comment>
<dbReference type="OrthoDB" id="1158011at2759"/>
<evidence type="ECO:0000256" key="10">
    <source>
        <dbReference type="RuleBase" id="RU363130"/>
    </source>
</evidence>
<keyword evidence="8 10" id="KW-0472">Membrane</keyword>
<keyword evidence="13" id="KW-1185">Reference proteome</keyword>
<keyword evidence="4 10" id="KW-0479">Metal-binding</keyword>
<keyword evidence="9 10" id="KW-0456">Lyase</keyword>
<dbReference type="GO" id="GO:0005743">
    <property type="term" value="C:mitochondrial inner membrane"/>
    <property type="evidence" value="ECO:0007669"/>
    <property type="project" value="UniProtKB-SubCell"/>
</dbReference>
<feature type="compositionally biased region" description="Polar residues" evidence="11">
    <location>
        <begin position="85"/>
        <end position="116"/>
    </location>
</feature>
<dbReference type="STRING" id="348802.A0A0D2BTA8"/>
<dbReference type="PANTHER" id="PTHR12743">
    <property type="entry name" value="CYTOCHROME C1 HEME LYASE"/>
    <property type="match status" value="1"/>
</dbReference>
<feature type="compositionally biased region" description="Polar residues" evidence="11">
    <location>
        <begin position="55"/>
        <end position="64"/>
    </location>
</feature>
<comment type="function">
    <text evidence="10">Lyase that catalyzes the covalent linking of the heme group to the cytochrome C apoprotein to produce the mature functional cytochrome.</text>
</comment>
<evidence type="ECO:0000256" key="6">
    <source>
        <dbReference type="ARBA" id="ARBA00023004"/>
    </source>
</evidence>
<evidence type="ECO:0000313" key="12">
    <source>
        <dbReference type="EMBL" id="KIW55721.1"/>
    </source>
</evidence>
<sequence>MGFFWADAPKPPSAVVAPLSSAPPPSCPMHKSSDSSAVPYPPRQDSPQPIPFSCPVSQNSNSPLKPNHPQPSSSASESSKAQHAPSISSTLSKLNPLNYMPSLSNTRPSDSPQSINLPLDRETSSIPRADNNANWEYPSPQQMYNAMLRKGYTDTPAEDVESMVAVHNFLNEGAWREIEEWERIFSPGLAHAWSICSRGEQGIALERAKHDFLAARRQALNLPATGEEEQWQPKLVRFQGRPNEPTPKARMLNIMGKLMPEKFGGEPPFDRHDWYVARKNPNGSVTEVRYVIDYYGGGVQATGEPVFYLDIRPALDTPTAAVERAMRWGGDIWHRASGGSAREAARNNDQSKS</sequence>
<evidence type="ECO:0000256" key="1">
    <source>
        <dbReference type="ARBA" id="ARBA00004273"/>
    </source>
</evidence>
<evidence type="ECO:0000256" key="8">
    <source>
        <dbReference type="ARBA" id="ARBA00023136"/>
    </source>
</evidence>
<dbReference type="Proteomes" id="UP000054342">
    <property type="component" value="Unassembled WGS sequence"/>
</dbReference>
<proteinExistence type="inferred from homology"/>
<evidence type="ECO:0000256" key="3">
    <source>
        <dbReference type="ARBA" id="ARBA00022617"/>
    </source>
</evidence>
<keyword evidence="5 10" id="KW-0999">Mitochondrion inner membrane</keyword>
<dbReference type="GO" id="GO:0004408">
    <property type="term" value="F:holocytochrome-c synthase activity"/>
    <property type="evidence" value="ECO:0007669"/>
    <property type="project" value="UniProtKB-EC"/>
</dbReference>
<dbReference type="Pfam" id="PF01265">
    <property type="entry name" value="Cyto_heme_lyase"/>
    <property type="match status" value="1"/>
</dbReference>
<evidence type="ECO:0000256" key="4">
    <source>
        <dbReference type="ARBA" id="ARBA00022723"/>
    </source>
</evidence>
<keyword evidence="7 10" id="KW-0496">Mitochondrion</keyword>
<gene>
    <name evidence="12" type="ORF">PV05_04451</name>
</gene>
<keyword evidence="3 10" id="KW-0349">Heme</keyword>
<dbReference type="RefSeq" id="XP_013316305.1">
    <property type="nucleotide sequence ID" value="XM_013460851.1"/>
</dbReference>
<comment type="catalytic activity">
    <reaction evidence="10">
        <text>holo-[cytochrome c] = apo-[cytochrome c] + heme b</text>
        <dbReference type="Rhea" id="RHEA:22648"/>
        <dbReference type="Rhea" id="RHEA-COMP:10725"/>
        <dbReference type="Rhea" id="RHEA-COMP:10726"/>
        <dbReference type="ChEBI" id="CHEBI:29950"/>
        <dbReference type="ChEBI" id="CHEBI:60344"/>
        <dbReference type="ChEBI" id="CHEBI:83739"/>
        <dbReference type="EC" id="4.4.1.17"/>
    </reaction>
</comment>
<dbReference type="InterPro" id="IPR000511">
    <property type="entry name" value="Holocyt_c/c1_synthase"/>
</dbReference>
<dbReference type="EMBL" id="KN847319">
    <property type="protein sequence ID" value="KIW55721.1"/>
    <property type="molecule type" value="Genomic_DNA"/>
</dbReference>
<evidence type="ECO:0000256" key="11">
    <source>
        <dbReference type="SAM" id="MobiDB-lite"/>
    </source>
</evidence>
<dbReference type="PANTHER" id="PTHR12743:SF3">
    <property type="entry name" value="HOLOCYTOCHROME-C SYNTHASE"/>
    <property type="match status" value="1"/>
</dbReference>
<evidence type="ECO:0000256" key="9">
    <source>
        <dbReference type="ARBA" id="ARBA00023239"/>
    </source>
</evidence>
<dbReference type="AlphaFoldDB" id="A0A0D2BTA8"/>